<dbReference type="CDD" id="cd17624">
    <property type="entry name" value="REC_OmpR_PmrA-like"/>
    <property type="match status" value="1"/>
</dbReference>
<dbReference type="SUPFAM" id="SSF46894">
    <property type="entry name" value="C-terminal effector domain of the bipartite response regulators"/>
    <property type="match status" value="1"/>
</dbReference>
<evidence type="ECO:0000259" key="9">
    <source>
        <dbReference type="PROSITE" id="PS51755"/>
    </source>
</evidence>
<dbReference type="InterPro" id="IPR016032">
    <property type="entry name" value="Sig_transdc_resp-reg_C-effctor"/>
</dbReference>
<dbReference type="PROSITE" id="PS50110">
    <property type="entry name" value="RESPONSE_REGULATORY"/>
    <property type="match status" value="1"/>
</dbReference>
<dbReference type="PANTHER" id="PTHR48111">
    <property type="entry name" value="REGULATOR OF RPOS"/>
    <property type="match status" value="1"/>
</dbReference>
<keyword evidence="4 7" id="KW-0238">DNA-binding</keyword>
<dbReference type="InterPro" id="IPR039420">
    <property type="entry name" value="WalR-like"/>
</dbReference>
<accession>A0A099KM72</accession>
<evidence type="ECO:0000313" key="10">
    <source>
        <dbReference type="EMBL" id="KGJ91551.1"/>
    </source>
</evidence>
<evidence type="ECO:0000256" key="4">
    <source>
        <dbReference type="ARBA" id="ARBA00023125"/>
    </source>
</evidence>
<dbReference type="Gene3D" id="3.40.50.2300">
    <property type="match status" value="1"/>
</dbReference>
<evidence type="ECO:0000256" key="2">
    <source>
        <dbReference type="ARBA" id="ARBA00023012"/>
    </source>
</evidence>
<evidence type="ECO:0000313" key="11">
    <source>
        <dbReference type="Proteomes" id="UP000029843"/>
    </source>
</evidence>
<organism evidence="10 11">
    <name type="scientific">Colwellia psychrerythraea</name>
    <name type="common">Vibrio psychroerythus</name>
    <dbReference type="NCBI Taxonomy" id="28229"/>
    <lineage>
        <taxon>Bacteria</taxon>
        <taxon>Pseudomonadati</taxon>
        <taxon>Pseudomonadota</taxon>
        <taxon>Gammaproteobacteria</taxon>
        <taxon>Alteromonadales</taxon>
        <taxon>Colwelliaceae</taxon>
        <taxon>Colwellia</taxon>
    </lineage>
</organism>
<dbReference type="GO" id="GO:0032993">
    <property type="term" value="C:protein-DNA complex"/>
    <property type="evidence" value="ECO:0007669"/>
    <property type="project" value="TreeGrafter"/>
</dbReference>
<dbReference type="GO" id="GO:0005829">
    <property type="term" value="C:cytosol"/>
    <property type="evidence" value="ECO:0007669"/>
    <property type="project" value="TreeGrafter"/>
</dbReference>
<dbReference type="InterPro" id="IPR036388">
    <property type="entry name" value="WH-like_DNA-bd_sf"/>
</dbReference>
<dbReference type="GO" id="GO:0006355">
    <property type="term" value="P:regulation of DNA-templated transcription"/>
    <property type="evidence" value="ECO:0007669"/>
    <property type="project" value="InterPro"/>
</dbReference>
<dbReference type="RefSeq" id="WP_033094141.1">
    <property type="nucleotide sequence ID" value="NZ_JQED01000029.1"/>
</dbReference>
<dbReference type="InterPro" id="IPR001789">
    <property type="entry name" value="Sig_transdc_resp-reg_receiver"/>
</dbReference>
<evidence type="ECO:0000256" key="3">
    <source>
        <dbReference type="ARBA" id="ARBA00023015"/>
    </source>
</evidence>
<comment type="caution">
    <text evidence="10">The sequence shown here is derived from an EMBL/GenBank/DDBJ whole genome shotgun (WGS) entry which is preliminary data.</text>
</comment>
<keyword evidence="1 6" id="KW-0597">Phosphoprotein</keyword>
<keyword evidence="3" id="KW-0805">Transcription regulation</keyword>
<dbReference type="Pfam" id="PF00486">
    <property type="entry name" value="Trans_reg_C"/>
    <property type="match status" value="1"/>
</dbReference>
<dbReference type="GO" id="GO:0000156">
    <property type="term" value="F:phosphorelay response regulator activity"/>
    <property type="evidence" value="ECO:0007669"/>
    <property type="project" value="TreeGrafter"/>
</dbReference>
<keyword evidence="2" id="KW-0902">Two-component regulatory system</keyword>
<dbReference type="EMBL" id="JQED01000029">
    <property type="protein sequence ID" value="KGJ91551.1"/>
    <property type="molecule type" value="Genomic_DNA"/>
</dbReference>
<dbReference type="Pfam" id="PF00072">
    <property type="entry name" value="Response_reg"/>
    <property type="match status" value="1"/>
</dbReference>
<dbReference type="PATRIC" id="fig|28229.4.peg.2469"/>
<dbReference type="SMART" id="SM00862">
    <property type="entry name" value="Trans_reg_C"/>
    <property type="match status" value="1"/>
</dbReference>
<dbReference type="PROSITE" id="PS51755">
    <property type="entry name" value="OMPR_PHOB"/>
    <property type="match status" value="1"/>
</dbReference>
<dbReference type="SMART" id="SM00448">
    <property type="entry name" value="REC"/>
    <property type="match status" value="1"/>
</dbReference>
<evidence type="ECO:0000256" key="7">
    <source>
        <dbReference type="PROSITE-ProRule" id="PRU01091"/>
    </source>
</evidence>
<evidence type="ECO:0000256" key="6">
    <source>
        <dbReference type="PROSITE-ProRule" id="PRU00169"/>
    </source>
</evidence>
<evidence type="ECO:0000256" key="5">
    <source>
        <dbReference type="ARBA" id="ARBA00023163"/>
    </source>
</evidence>
<protein>
    <submittedName>
        <fullName evidence="10">Two component transcriptional regulator, winged helix family</fullName>
    </submittedName>
</protein>
<name>A0A099KM72_COLPS</name>
<proteinExistence type="predicted"/>
<evidence type="ECO:0000259" key="8">
    <source>
        <dbReference type="PROSITE" id="PS50110"/>
    </source>
</evidence>
<dbReference type="InterPro" id="IPR001867">
    <property type="entry name" value="OmpR/PhoB-type_DNA-bd"/>
</dbReference>
<dbReference type="CDD" id="cd00383">
    <property type="entry name" value="trans_reg_C"/>
    <property type="match status" value="1"/>
</dbReference>
<gene>
    <name evidence="10" type="ORF">ND2E_3416</name>
</gene>
<dbReference type="Proteomes" id="UP000029843">
    <property type="component" value="Unassembled WGS sequence"/>
</dbReference>
<dbReference type="SUPFAM" id="SSF52172">
    <property type="entry name" value="CheY-like"/>
    <property type="match status" value="1"/>
</dbReference>
<reference evidence="10 11" key="1">
    <citation type="submission" date="2014-08" db="EMBL/GenBank/DDBJ databases">
        <title>Genomic and Phenotypic Diversity of Colwellia psychrerythraea strains from Disparate Marine Basins.</title>
        <authorList>
            <person name="Techtmann S.M."/>
            <person name="Stelling S.C."/>
            <person name="Utturkar S.M."/>
            <person name="Alshibli N."/>
            <person name="Harris A."/>
            <person name="Brown S.D."/>
            <person name="Hazen T.C."/>
        </authorList>
    </citation>
    <scope>NUCLEOTIDE SEQUENCE [LARGE SCALE GENOMIC DNA]</scope>
    <source>
        <strain evidence="10 11">ND2E</strain>
    </source>
</reference>
<sequence length="225" mass="24792">MTISVLLVEDDIDLAATVVDYLEIEGISCDHAANGVQGLSLIDNNDYHVILLDINLPRLDGLSVCQKVRASSDDTPILMLTARDSLKDKVAGFDAGTDDYLVKPFEIEELLVRIIALSKRRSGQATSLNVGNLALQLKARTATYAGESLKLTPITFKLLEKLMREATKPVTRNKLMLAVWGEDQPDSNSLKVHIHHLRKQLDKVNANLSIDTEAGFGFVLRKKSP</sequence>
<feature type="DNA-binding region" description="OmpR/PhoB-type" evidence="7">
    <location>
        <begin position="125"/>
        <end position="222"/>
    </location>
</feature>
<evidence type="ECO:0000256" key="1">
    <source>
        <dbReference type="ARBA" id="ARBA00022553"/>
    </source>
</evidence>
<dbReference type="GO" id="GO:0000976">
    <property type="term" value="F:transcription cis-regulatory region binding"/>
    <property type="evidence" value="ECO:0007669"/>
    <property type="project" value="TreeGrafter"/>
</dbReference>
<dbReference type="AlphaFoldDB" id="A0A099KM72"/>
<dbReference type="PANTHER" id="PTHR48111:SF22">
    <property type="entry name" value="REGULATOR OF RPOS"/>
    <property type="match status" value="1"/>
</dbReference>
<keyword evidence="5" id="KW-0804">Transcription</keyword>
<dbReference type="OrthoDB" id="9802426at2"/>
<feature type="modified residue" description="4-aspartylphosphate" evidence="6">
    <location>
        <position position="53"/>
    </location>
</feature>
<feature type="domain" description="Response regulatory" evidence="8">
    <location>
        <begin position="4"/>
        <end position="118"/>
    </location>
</feature>
<feature type="domain" description="OmpR/PhoB-type" evidence="9">
    <location>
        <begin position="125"/>
        <end position="222"/>
    </location>
</feature>
<dbReference type="Gene3D" id="1.10.10.10">
    <property type="entry name" value="Winged helix-like DNA-binding domain superfamily/Winged helix DNA-binding domain"/>
    <property type="match status" value="1"/>
</dbReference>
<dbReference type="Gene3D" id="6.10.250.690">
    <property type="match status" value="1"/>
</dbReference>
<dbReference type="InterPro" id="IPR011006">
    <property type="entry name" value="CheY-like_superfamily"/>
</dbReference>